<dbReference type="InterPro" id="IPR037119">
    <property type="entry name" value="Haem_oxidase_HugZ-like_sf"/>
</dbReference>
<dbReference type="AlphaFoldDB" id="A0A1Y2EZY1"/>
<dbReference type="Proteomes" id="UP000193685">
    <property type="component" value="Unassembled WGS sequence"/>
</dbReference>
<feature type="domain" description="DUF2470" evidence="1">
    <location>
        <begin position="9"/>
        <end position="85"/>
    </location>
</feature>
<dbReference type="RefSeq" id="XP_040722857.1">
    <property type="nucleotide sequence ID" value="XM_040869992.1"/>
</dbReference>
<evidence type="ECO:0000259" key="1">
    <source>
        <dbReference type="Pfam" id="PF10615"/>
    </source>
</evidence>
<sequence>MSDQQEAVKQRIMKHMNEDHADSLSAYLQHYHGLSTGEIKQAQLTDLSDEGMYITPDTAAGHSYLVKFTPPLQNLEGIRPRVIAMAKEAQEGIKG</sequence>
<protein>
    <recommendedName>
        <fullName evidence="1">DUF2470 domain-containing protein</fullName>
    </recommendedName>
</protein>
<accession>A0A1Y2EZY1</accession>
<dbReference type="EMBL" id="MCFI01000021">
    <property type="protein sequence ID" value="ORY77017.1"/>
    <property type="molecule type" value="Genomic_DNA"/>
</dbReference>
<dbReference type="GeneID" id="63786591"/>
<proteinExistence type="predicted"/>
<dbReference type="Pfam" id="PF10615">
    <property type="entry name" value="DUF2470"/>
    <property type="match status" value="1"/>
</dbReference>
<dbReference type="InterPro" id="IPR019595">
    <property type="entry name" value="DUF2470"/>
</dbReference>
<name>A0A1Y2EZY1_PROLT</name>
<reference evidence="2 3" key="1">
    <citation type="submission" date="2016-07" db="EMBL/GenBank/DDBJ databases">
        <title>Pervasive Adenine N6-methylation of Active Genes in Fungi.</title>
        <authorList>
            <consortium name="DOE Joint Genome Institute"/>
            <person name="Mondo S.J."/>
            <person name="Dannebaum R.O."/>
            <person name="Kuo R.C."/>
            <person name="Labutti K."/>
            <person name="Haridas S."/>
            <person name="Kuo A."/>
            <person name="Salamov A."/>
            <person name="Ahrendt S.R."/>
            <person name="Lipzen A."/>
            <person name="Sullivan W."/>
            <person name="Andreopoulos W.B."/>
            <person name="Clum A."/>
            <person name="Lindquist E."/>
            <person name="Daum C."/>
            <person name="Ramamoorthy G.K."/>
            <person name="Gryganskyi A."/>
            <person name="Culley D."/>
            <person name="Magnuson J.K."/>
            <person name="James T.Y."/>
            <person name="O'Malley M.A."/>
            <person name="Stajich J.E."/>
            <person name="Spatafora J.W."/>
            <person name="Visel A."/>
            <person name="Grigoriev I.V."/>
        </authorList>
    </citation>
    <scope>NUCLEOTIDE SEQUENCE [LARGE SCALE GENOMIC DNA]</scope>
    <source>
        <strain evidence="2 3">12-1054</strain>
    </source>
</reference>
<organism evidence="2 3">
    <name type="scientific">Protomyces lactucae-debilis</name>
    <dbReference type="NCBI Taxonomy" id="2754530"/>
    <lineage>
        <taxon>Eukaryota</taxon>
        <taxon>Fungi</taxon>
        <taxon>Dikarya</taxon>
        <taxon>Ascomycota</taxon>
        <taxon>Taphrinomycotina</taxon>
        <taxon>Taphrinomycetes</taxon>
        <taxon>Taphrinales</taxon>
        <taxon>Protomycetaceae</taxon>
        <taxon>Protomyces</taxon>
    </lineage>
</organism>
<dbReference type="PANTHER" id="PTHR37783:SF1">
    <property type="entry name" value="MEMBRANE PROTEIN, PUTATIVE (AFU_ORTHOLOGUE AFUA_1G04315)-RELATED"/>
    <property type="match status" value="1"/>
</dbReference>
<comment type="caution">
    <text evidence="2">The sequence shown here is derived from an EMBL/GenBank/DDBJ whole genome shotgun (WGS) entry which is preliminary data.</text>
</comment>
<keyword evidence="3" id="KW-1185">Reference proteome</keyword>
<dbReference type="PANTHER" id="PTHR37783">
    <property type="entry name" value="MEMBRANE PROTEIN, PUTATIVE (AFU_ORTHOLOGUE AFUA_1G04315)-RELATED"/>
    <property type="match status" value="1"/>
</dbReference>
<dbReference type="OrthoDB" id="5553410at2759"/>
<evidence type="ECO:0000313" key="2">
    <source>
        <dbReference type="EMBL" id="ORY77017.1"/>
    </source>
</evidence>
<dbReference type="Gene3D" id="3.20.180.10">
    <property type="entry name" value="PNP-oxidase-like"/>
    <property type="match status" value="1"/>
</dbReference>
<evidence type="ECO:0000313" key="3">
    <source>
        <dbReference type="Proteomes" id="UP000193685"/>
    </source>
</evidence>
<dbReference type="SUPFAM" id="SSF50475">
    <property type="entry name" value="FMN-binding split barrel"/>
    <property type="match status" value="1"/>
</dbReference>
<gene>
    <name evidence="2" type="ORF">BCR37DRAFT_383014</name>
</gene>